<dbReference type="OrthoDB" id="2241241at2759"/>
<evidence type="ECO:0000313" key="12">
    <source>
        <dbReference type="Proteomes" id="UP000033647"/>
    </source>
</evidence>
<dbReference type="PROSITE" id="PS00216">
    <property type="entry name" value="SUGAR_TRANSPORT_1"/>
    <property type="match status" value="1"/>
</dbReference>
<feature type="compositionally biased region" description="Basic and acidic residues" evidence="8">
    <location>
        <begin position="1"/>
        <end position="12"/>
    </location>
</feature>
<protein>
    <submittedName>
        <fullName evidence="11">MFS monosaccharide transporter like protein</fullName>
    </submittedName>
</protein>
<evidence type="ECO:0000313" key="11">
    <source>
        <dbReference type="EMBL" id="KJX96670.1"/>
    </source>
</evidence>
<evidence type="ECO:0000256" key="9">
    <source>
        <dbReference type="SAM" id="Phobius"/>
    </source>
</evidence>
<dbReference type="FunFam" id="1.20.1250.20:FF:000044">
    <property type="entry name" value="Hexose transporter Hxt3p"/>
    <property type="match status" value="1"/>
</dbReference>
<keyword evidence="4 9" id="KW-0812">Transmembrane</keyword>
<dbReference type="PROSITE" id="PS50850">
    <property type="entry name" value="MFS"/>
    <property type="match status" value="1"/>
</dbReference>
<dbReference type="PANTHER" id="PTHR48022:SF39">
    <property type="entry name" value="MONOSACCHARIDE TRANSPORTER, PUTATIVE-RELATED"/>
    <property type="match status" value="1"/>
</dbReference>
<feature type="compositionally biased region" description="Polar residues" evidence="8">
    <location>
        <begin position="13"/>
        <end position="22"/>
    </location>
</feature>
<feature type="transmembrane region" description="Helical" evidence="9">
    <location>
        <begin position="417"/>
        <end position="444"/>
    </location>
</feature>
<comment type="subcellular location">
    <subcellularLocation>
        <location evidence="1">Membrane</location>
        <topology evidence="1">Multi-pass membrane protein</topology>
    </subcellularLocation>
</comment>
<proteinExistence type="inferred from homology"/>
<comment type="similarity">
    <text evidence="2 7">Belongs to the major facilitator superfamily. Sugar transporter (TC 2.A.1.1) family.</text>
</comment>
<dbReference type="Proteomes" id="UP000033647">
    <property type="component" value="Unassembled WGS sequence"/>
</dbReference>
<feature type="transmembrane region" description="Helical" evidence="9">
    <location>
        <begin position="188"/>
        <end position="210"/>
    </location>
</feature>
<feature type="transmembrane region" description="Helical" evidence="9">
    <location>
        <begin position="379"/>
        <end position="397"/>
    </location>
</feature>
<name>A0A0F4GKF8_9PEZI</name>
<dbReference type="InterPro" id="IPR020846">
    <property type="entry name" value="MFS_dom"/>
</dbReference>
<dbReference type="AlphaFoldDB" id="A0A0F4GKF8"/>
<dbReference type="SUPFAM" id="SSF103473">
    <property type="entry name" value="MFS general substrate transporter"/>
    <property type="match status" value="1"/>
</dbReference>
<feature type="transmembrane region" description="Helical" evidence="9">
    <location>
        <begin position="485"/>
        <end position="505"/>
    </location>
</feature>
<dbReference type="GO" id="GO:0005351">
    <property type="term" value="F:carbohydrate:proton symporter activity"/>
    <property type="evidence" value="ECO:0007669"/>
    <property type="project" value="TreeGrafter"/>
</dbReference>
<feature type="transmembrane region" description="Helical" evidence="9">
    <location>
        <begin position="314"/>
        <end position="337"/>
    </location>
</feature>
<dbReference type="InterPro" id="IPR050360">
    <property type="entry name" value="MFS_Sugar_Transporters"/>
</dbReference>
<evidence type="ECO:0000256" key="8">
    <source>
        <dbReference type="SAM" id="MobiDB-lite"/>
    </source>
</evidence>
<comment type="caution">
    <text evidence="11">The sequence shown here is derived from an EMBL/GenBank/DDBJ whole genome shotgun (WGS) entry which is preliminary data.</text>
</comment>
<evidence type="ECO:0000256" key="1">
    <source>
        <dbReference type="ARBA" id="ARBA00004141"/>
    </source>
</evidence>
<feature type="transmembrane region" description="Helical" evidence="9">
    <location>
        <begin position="349"/>
        <end position="370"/>
    </location>
</feature>
<feature type="transmembrane region" description="Helical" evidence="9">
    <location>
        <begin position="100"/>
        <end position="119"/>
    </location>
</feature>
<keyword evidence="6 9" id="KW-0472">Membrane</keyword>
<dbReference type="PANTHER" id="PTHR48022">
    <property type="entry name" value="PLASTIDIC GLUCOSE TRANSPORTER 4"/>
    <property type="match status" value="1"/>
</dbReference>
<dbReference type="EMBL" id="LAFY01000599">
    <property type="protein sequence ID" value="KJX96670.1"/>
    <property type="molecule type" value="Genomic_DNA"/>
</dbReference>
<organism evidence="11 12">
    <name type="scientific">Zymoseptoria brevis</name>
    <dbReference type="NCBI Taxonomy" id="1047168"/>
    <lineage>
        <taxon>Eukaryota</taxon>
        <taxon>Fungi</taxon>
        <taxon>Dikarya</taxon>
        <taxon>Ascomycota</taxon>
        <taxon>Pezizomycotina</taxon>
        <taxon>Dothideomycetes</taxon>
        <taxon>Dothideomycetidae</taxon>
        <taxon>Mycosphaerellales</taxon>
        <taxon>Mycosphaerellaceae</taxon>
        <taxon>Zymoseptoria</taxon>
    </lineage>
</organism>
<dbReference type="InterPro" id="IPR005829">
    <property type="entry name" value="Sugar_transporter_CS"/>
</dbReference>
<keyword evidence="5 9" id="KW-1133">Transmembrane helix</keyword>
<evidence type="ECO:0000256" key="2">
    <source>
        <dbReference type="ARBA" id="ARBA00010992"/>
    </source>
</evidence>
<feature type="transmembrane region" description="Helical" evidence="9">
    <location>
        <begin position="46"/>
        <end position="64"/>
    </location>
</feature>
<dbReference type="PROSITE" id="PS00217">
    <property type="entry name" value="SUGAR_TRANSPORT_2"/>
    <property type="match status" value="1"/>
</dbReference>
<dbReference type="CDD" id="cd17356">
    <property type="entry name" value="MFS_HXT"/>
    <property type="match status" value="1"/>
</dbReference>
<reference evidence="11 12" key="1">
    <citation type="submission" date="2015-03" db="EMBL/GenBank/DDBJ databases">
        <title>RNA-seq based gene annotation and comparative genomics of four Zymoseptoria species reveal species-specific pathogenicity related genes and transposable element activity.</title>
        <authorList>
            <person name="Grandaubert J."/>
            <person name="Bhattacharyya A."/>
            <person name="Stukenbrock E.H."/>
        </authorList>
    </citation>
    <scope>NUCLEOTIDE SEQUENCE [LARGE SCALE GENOMIC DNA]</scope>
    <source>
        <strain evidence="11 12">Zb18110</strain>
    </source>
</reference>
<dbReference type="PRINTS" id="PR00171">
    <property type="entry name" value="SUGRTRNSPORT"/>
</dbReference>
<dbReference type="GO" id="GO:0016020">
    <property type="term" value="C:membrane"/>
    <property type="evidence" value="ECO:0007669"/>
    <property type="project" value="UniProtKB-SubCell"/>
</dbReference>
<dbReference type="NCBIfam" id="TIGR00879">
    <property type="entry name" value="SP"/>
    <property type="match status" value="1"/>
</dbReference>
<evidence type="ECO:0000256" key="6">
    <source>
        <dbReference type="ARBA" id="ARBA00023136"/>
    </source>
</evidence>
<dbReference type="InterPro" id="IPR036259">
    <property type="entry name" value="MFS_trans_sf"/>
</dbReference>
<sequence>MEQDTKSRRSSDDTLSANNTNAVPELPKEEVFDDDSKVPFLTARTFFMTVLVSMGGICFGYDTGQISGFLEMENFKRNFADDRVTQPNGDVTLNLTPVRTGLLVATLSLGTLVGALIAGPVANNRKLGRKYSICMWCAVFCIGNIFQLSAQYPYWYVLMIGRIIAGFAVGGLSVLVPAYQGESAPTHLRGAIVCCYQLFITIGILIAYLINFGTETINADSTASWRIPMGISFLWALILGFGILFFPETPRHDFRHGAVEKASESIARFYGVSPRHKVVKKQLKEMQEKLRIEQEGGDHSIWEVFTGPRMFYRLMLGMSIQALQQMTGANFFFYYGTTIFESVGINNSFVTQIILGAVNVVTTFPGLYMVEKFGRRKCLTLGAGWMFMCFMVFASLGNSALQSGTDANGDPIYDSTIGYVMIVFACLFIAAFASTWGPMAWAVTSEIYPSRYRSTAIAFCAASNWAFNFFIGFATPFIVADIGFAYGYLFAACNFVAVLVVFFFLPETSGKSLEVIDTMFLLEVKPWKSSGWVPPPSEELVTADQLRLTHGGRDIRKTNEAGVGDDTKYENVEESRANSVNMGASGARGNSLTV</sequence>
<dbReference type="InterPro" id="IPR005828">
    <property type="entry name" value="MFS_sugar_transport-like"/>
</dbReference>
<keyword evidence="12" id="KW-1185">Reference proteome</keyword>
<dbReference type="Gene3D" id="1.20.1250.20">
    <property type="entry name" value="MFS general substrate transporter like domains"/>
    <property type="match status" value="1"/>
</dbReference>
<dbReference type="Pfam" id="PF00083">
    <property type="entry name" value="Sugar_tr"/>
    <property type="match status" value="1"/>
</dbReference>
<evidence type="ECO:0000259" key="10">
    <source>
        <dbReference type="PROSITE" id="PS50850"/>
    </source>
</evidence>
<evidence type="ECO:0000256" key="3">
    <source>
        <dbReference type="ARBA" id="ARBA00022448"/>
    </source>
</evidence>
<dbReference type="STRING" id="1047168.A0A0F4GKF8"/>
<gene>
    <name evidence="11" type="ORF">TI39_contig607g00004</name>
</gene>
<evidence type="ECO:0000256" key="4">
    <source>
        <dbReference type="ARBA" id="ARBA00022692"/>
    </source>
</evidence>
<feature type="transmembrane region" description="Helical" evidence="9">
    <location>
        <begin position="456"/>
        <end position="479"/>
    </location>
</feature>
<keyword evidence="3 7" id="KW-0813">Transport</keyword>
<accession>A0A0F4GKF8</accession>
<evidence type="ECO:0000256" key="5">
    <source>
        <dbReference type="ARBA" id="ARBA00022989"/>
    </source>
</evidence>
<feature type="domain" description="Major facilitator superfamily (MFS) profile" evidence="10">
    <location>
        <begin position="48"/>
        <end position="509"/>
    </location>
</feature>
<feature type="transmembrane region" description="Helical" evidence="9">
    <location>
        <begin position="225"/>
        <end position="246"/>
    </location>
</feature>
<feature type="transmembrane region" description="Helical" evidence="9">
    <location>
        <begin position="131"/>
        <end position="148"/>
    </location>
</feature>
<feature type="region of interest" description="Disordered" evidence="8">
    <location>
        <begin position="1"/>
        <end position="26"/>
    </location>
</feature>
<feature type="transmembrane region" description="Helical" evidence="9">
    <location>
        <begin position="154"/>
        <end position="176"/>
    </location>
</feature>
<evidence type="ECO:0000256" key="7">
    <source>
        <dbReference type="RuleBase" id="RU003346"/>
    </source>
</evidence>
<dbReference type="InterPro" id="IPR003663">
    <property type="entry name" value="Sugar/inositol_transpt"/>
</dbReference>